<feature type="domain" description="Response regulatory" evidence="8">
    <location>
        <begin position="6"/>
        <end position="120"/>
    </location>
</feature>
<feature type="DNA-binding region" description="OmpR/PhoB-type" evidence="7">
    <location>
        <begin position="130"/>
        <end position="225"/>
    </location>
</feature>
<feature type="domain" description="OmpR/PhoB-type" evidence="9">
    <location>
        <begin position="130"/>
        <end position="225"/>
    </location>
</feature>
<evidence type="ECO:0000256" key="5">
    <source>
        <dbReference type="ARBA" id="ARBA00023163"/>
    </source>
</evidence>
<dbReference type="SUPFAM" id="SSF52172">
    <property type="entry name" value="CheY-like"/>
    <property type="match status" value="1"/>
</dbReference>
<dbReference type="OrthoDB" id="9790442at2"/>
<dbReference type="Gene3D" id="3.40.50.2300">
    <property type="match status" value="1"/>
</dbReference>
<dbReference type="InterPro" id="IPR001867">
    <property type="entry name" value="OmpR/PhoB-type_DNA-bd"/>
</dbReference>
<protein>
    <submittedName>
        <fullName evidence="10">Chemotaxis protein CheY</fullName>
    </submittedName>
</protein>
<dbReference type="GO" id="GO:0000976">
    <property type="term" value="F:transcription cis-regulatory region binding"/>
    <property type="evidence" value="ECO:0007669"/>
    <property type="project" value="TreeGrafter"/>
</dbReference>
<dbReference type="InterPro" id="IPR039420">
    <property type="entry name" value="WalR-like"/>
</dbReference>
<dbReference type="GO" id="GO:0032993">
    <property type="term" value="C:protein-DNA complex"/>
    <property type="evidence" value="ECO:0007669"/>
    <property type="project" value="TreeGrafter"/>
</dbReference>
<evidence type="ECO:0000259" key="9">
    <source>
        <dbReference type="PROSITE" id="PS51755"/>
    </source>
</evidence>
<organism evidence="10 11">
    <name type="scientific">Sunxiuqinia dokdonensis</name>
    <dbReference type="NCBI Taxonomy" id="1409788"/>
    <lineage>
        <taxon>Bacteria</taxon>
        <taxon>Pseudomonadati</taxon>
        <taxon>Bacteroidota</taxon>
        <taxon>Bacteroidia</taxon>
        <taxon>Marinilabiliales</taxon>
        <taxon>Prolixibacteraceae</taxon>
        <taxon>Sunxiuqinia</taxon>
    </lineage>
</organism>
<dbReference type="AlphaFoldDB" id="A0A0L8V4C7"/>
<dbReference type="PANTHER" id="PTHR48111">
    <property type="entry name" value="REGULATOR OF RPOS"/>
    <property type="match status" value="1"/>
</dbReference>
<keyword evidence="11" id="KW-1185">Reference proteome</keyword>
<keyword evidence="1 6" id="KW-0597">Phosphoprotein</keyword>
<dbReference type="EMBL" id="LGIA01000190">
    <property type="protein sequence ID" value="KOH43345.1"/>
    <property type="molecule type" value="Genomic_DNA"/>
</dbReference>
<dbReference type="Pfam" id="PF00072">
    <property type="entry name" value="Response_reg"/>
    <property type="match status" value="1"/>
</dbReference>
<keyword evidence="3" id="KW-0805">Transcription regulation</keyword>
<reference evidence="11" key="1">
    <citation type="submission" date="2015-07" db="EMBL/GenBank/DDBJ databases">
        <title>Genome sequencing of Sunxiuqinia dokdonensis strain SK.</title>
        <authorList>
            <person name="Ahn S."/>
            <person name="Kim B.-C."/>
        </authorList>
    </citation>
    <scope>NUCLEOTIDE SEQUENCE [LARGE SCALE GENOMIC DNA]</scope>
    <source>
        <strain evidence="11">SK</strain>
    </source>
</reference>
<feature type="modified residue" description="4-aspartylphosphate" evidence="6">
    <location>
        <position position="54"/>
    </location>
</feature>
<dbReference type="PROSITE" id="PS50110">
    <property type="entry name" value="RESPONSE_REGULATORY"/>
    <property type="match status" value="1"/>
</dbReference>
<dbReference type="Proteomes" id="UP000036958">
    <property type="component" value="Unassembled WGS sequence"/>
</dbReference>
<dbReference type="GO" id="GO:0006355">
    <property type="term" value="P:regulation of DNA-templated transcription"/>
    <property type="evidence" value="ECO:0007669"/>
    <property type="project" value="InterPro"/>
</dbReference>
<dbReference type="InterPro" id="IPR036388">
    <property type="entry name" value="WH-like_DNA-bd_sf"/>
</dbReference>
<dbReference type="FunFam" id="3.40.50.2300:FF:000001">
    <property type="entry name" value="DNA-binding response regulator PhoB"/>
    <property type="match status" value="1"/>
</dbReference>
<evidence type="ECO:0000256" key="6">
    <source>
        <dbReference type="PROSITE-ProRule" id="PRU00169"/>
    </source>
</evidence>
<dbReference type="CDD" id="cd17574">
    <property type="entry name" value="REC_OmpR"/>
    <property type="match status" value="1"/>
</dbReference>
<dbReference type="InterPro" id="IPR011006">
    <property type="entry name" value="CheY-like_superfamily"/>
</dbReference>
<dbReference type="RefSeq" id="WP_053186699.1">
    <property type="nucleotide sequence ID" value="NZ_LGIA01000190.1"/>
</dbReference>
<accession>A0A0L8V4C7</accession>
<dbReference type="STRING" id="1409788.NC99_37720"/>
<dbReference type="GO" id="GO:0000156">
    <property type="term" value="F:phosphorelay response regulator activity"/>
    <property type="evidence" value="ECO:0007669"/>
    <property type="project" value="TreeGrafter"/>
</dbReference>
<dbReference type="GO" id="GO:0005829">
    <property type="term" value="C:cytosol"/>
    <property type="evidence" value="ECO:0007669"/>
    <property type="project" value="TreeGrafter"/>
</dbReference>
<dbReference type="InterPro" id="IPR001789">
    <property type="entry name" value="Sig_transdc_resp-reg_receiver"/>
</dbReference>
<evidence type="ECO:0000256" key="4">
    <source>
        <dbReference type="ARBA" id="ARBA00023125"/>
    </source>
</evidence>
<gene>
    <name evidence="10" type="ORF">NC99_37720</name>
</gene>
<evidence type="ECO:0000256" key="1">
    <source>
        <dbReference type="ARBA" id="ARBA00022553"/>
    </source>
</evidence>
<comment type="caution">
    <text evidence="10">The sequence shown here is derived from an EMBL/GenBank/DDBJ whole genome shotgun (WGS) entry which is preliminary data.</text>
</comment>
<dbReference type="SMART" id="SM00862">
    <property type="entry name" value="Trans_reg_C"/>
    <property type="match status" value="1"/>
</dbReference>
<sequence length="225" mass="25356">MDYTPKILVVDDEKDLREILQFNLSSEGFEIDVASSAEEALSLSLENYHLILLDVMMGGLSGYKMADILRKEKELDVPIIFLTAKGSENDLLTGFNVGGDDYIVKPFSIKEVVVRIKAVLKRGTMTKKPSTILEVGGLQLDINRKSATIDNEAVKLTRKEFEILALLMKNRGKYISRDEILSRIWSDDVIVTERNVDVNIARLRKKIKEYGAAIKGRSGYGYCFE</sequence>
<name>A0A0L8V4C7_9BACT</name>
<dbReference type="PANTHER" id="PTHR48111:SF40">
    <property type="entry name" value="PHOSPHATE REGULON TRANSCRIPTIONAL REGULATORY PROTEIN PHOB"/>
    <property type="match status" value="1"/>
</dbReference>
<keyword evidence="5" id="KW-0804">Transcription</keyword>
<dbReference type="PROSITE" id="PS51755">
    <property type="entry name" value="OMPR_PHOB"/>
    <property type="match status" value="1"/>
</dbReference>
<keyword evidence="4 7" id="KW-0238">DNA-binding</keyword>
<evidence type="ECO:0000313" key="11">
    <source>
        <dbReference type="Proteomes" id="UP000036958"/>
    </source>
</evidence>
<dbReference type="Pfam" id="PF00486">
    <property type="entry name" value="Trans_reg_C"/>
    <property type="match status" value="1"/>
</dbReference>
<evidence type="ECO:0000313" key="10">
    <source>
        <dbReference type="EMBL" id="KOH43345.1"/>
    </source>
</evidence>
<evidence type="ECO:0000256" key="7">
    <source>
        <dbReference type="PROSITE-ProRule" id="PRU01091"/>
    </source>
</evidence>
<evidence type="ECO:0000256" key="3">
    <source>
        <dbReference type="ARBA" id="ARBA00023015"/>
    </source>
</evidence>
<evidence type="ECO:0000259" key="8">
    <source>
        <dbReference type="PROSITE" id="PS50110"/>
    </source>
</evidence>
<evidence type="ECO:0000256" key="2">
    <source>
        <dbReference type="ARBA" id="ARBA00023012"/>
    </source>
</evidence>
<dbReference type="Gene3D" id="6.10.250.690">
    <property type="match status" value="1"/>
</dbReference>
<proteinExistence type="predicted"/>
<dbReference type="Gene3D" id="1.10.10.10">
    <property type="entry name" value="Winged helix-like DNA-binding domain superfamily/Winged helix DNA-binding domain"/>
    <property type="match status" value="1"/>
</dbReference>
<dbReference type="SMART" id="SM00448">
    <property type="entry name" value="REC"/>
    <property type="match status" value="1"/>
</dbReference>
<keyword evidence="2" id="KW-0902">Two-component regulatory system</keyword>
<dbReference type="CDD" id="cd00383">
    <property type="entry name" value="trans_reg_C"/>
    <property type="match status" value="1"/>
</dbReference>